<keyword evidence="3" id="KW-1185">Reference proteome</keyword>
<organism evidence="2 3">
    <name type="scientific">Rhynchophorus ferrugineus</name>
    <name type="common">Red palm weevil</name>
    <name type="synonym">Curculio ferrugineus</name>
    <dbReference type="NCBI Taxonomy" id="354439"/>
    <lineage>
        <taxon>Eukaryota</taxon>
        <taxon>Metazoa</taxon>
        <taxon>Ecdysozoa</taxon>
        <taxon>Arthropoda</taxon>
        <taxon>Hexapoda</taxon>
        <taxon>Insecta</taxon>
        <taxon>Pterygota</taxon>
        <taxon>Neoptera</taxon>
        <taxon>Endopterygota</taxon>
        <taxon>Coleoptera</taxon>
        <taxon>Polyphaga</taxon>
        <taxon>Cucujiformia</taxon>
        <taxon>Curculionidae</taxon>
        <taxon>Dryophthorinae</taxon>
        <taxon>Rhynchophorus</taxon>
    </lineage>
</organism>
<evidence type="ECO:0000313" key="3">
    <source>
        <dbReference type="Proteomes" id="UP000625711"/>
    </source>
</evidence>
<dbReference type="AlphaFoldDB" id="A0A834HNT0"/>
<reference evidence="2" key="1">
    <citation type="submission" date="2020-08" db="EMBL/GenBank/DDBJ databases">
        <title>Genome sequencing and assembly of the red palm weevil Rhynchophorus ferrugineus.</title>
        <authorList>
            <person name="Dias G.B."/>
            <person name="Bergman C.M."/>
            <person name="Manee M."/>
        </authorList>
    </citation>
    <scope>NUCLEOTIDE SEQUENCE</scope>
    <source>
        <strain evidence="2">AA-2017</strain>
        <tissue evidence="2">Whole larva</tissue>
    </source>
</reference>
<sequence>MGKVLHSQNFWMSSSTPPDPARSRRSQTVSDAANLKFSSSVLPCRAIVRVSLARPVLSVSAIFSFSPFGFVRYPIV</sequence>
<proteinExistence type="predicted"/>
<dbReference type="EMBL" id="JAACXV010023103">
    <property type="protein sequence ID" value="KAF7263181.1"/>
    <property type="molecule type" value="Genomic_DNA"/>
</dbReference>
<feature type="compositionally biased region" description="Polar residues" evidence="1">
    <location>
        <begin position="1"/>
        <end position="16"/>
    </location>
</feature>
<gene>
    <name evidence="2" type="ORF">GWI33_003525</name>
</gene>
<feature type="region of interest" description="Disordered" evidence="1">
    <location>
        <begin position="1"/>
        <end position="27"/>
    </location>
</feature>
<evidence type="ECO:0000256" key="1">
    <source>
        <dbReference type="SAM" id="MobiDB-lite"/>
    </source>
</evidence>
<name>A0A834HNT0_RHYFE</name>
<evidence type="ECO:0000313" key="2">
    <source>
        <dbReference type="EMBL" id="KAF7263181.1"/>
    </source>
</evidence>
<protein>
    <submittedName>
        <fullName evidence="2">Uncharacterized protein</fullName>
    </submittedName>
</protein>
<dbReference type="Proteomes" id="UP000625711">
    <property type="component" value="Unassembled WGS sequence"/>
</dbReference>
<accession>A0A834HNT0</accession>
<comment type="caution">
    <text evidence="2">The sequence shown here is derived from an EMBL/GenBank/DDBJ whole genome shotgun (WGS) entry which is preliminary data.</text>
</comment>